<feature type="compositionally biased region" description="Basic and acidic residues" evidence="11">
    <location>
        <begin position="110"/>
        <end position="119"/>
    </location>
</feature>
<evidence type="ECO:0008006" key="17">
    <source>
        <dbReference type="Google" id="ProtNLM"/>
    </source>
</evidence>
<dbReference type="Pfam" id="PF00168">
    <property type="entry name" value="C2"/>
    <property type="match status" value="2"/>
</dbReference>
<feature type="domain" description="SMP-LTD" evidence="14">
    <location>
        <begin position="310"/>
        <end position="561"/>
    </location>
</feature>
<keyword evidence="5" id="KW-0677">Repeat</keyword>
<evidence type="ECO:0000256" key="11">
    <source>
        <dbReference type="SAM" id="MobiDB-lite"/>
    </source>
</evidence>
<keyword evidence="16" id="KW-1185">Reference proteome</keyword>
<evidence type="ECO:0000256" key="5">
    <source>
        <dbReference type="ARBA" id="ARBA00022737"/>
    </source>
</evidence>
<feature type="compositionally biased region" description="Basic and acidic residues" evidence="11">
    <location>
        <begin position="72"/>
        <end position="96"/>
    </location>
</feature>
<dbReference type="GeneID" id="25262011"/>
<evidence type="ECO:0000259" key="13">
    <source>
        <dbReference type="PROSITE" id="PS50004"/>
    </source>
</evidence>
<dbReference type="SMART" id="SM00239">
    <property type="entry name" value="C2"/>
    <property type="match status" value="2"/>
</dbReference>
<organism evidence="15 16">
    <name type="scientific">Tilletiaria anomala (strain ATCC 24038 / CBS 436.72 / UBC 951)</name>
    <dbReference type="NCBI Taxonomy" id="1037660"/>
    <lineage>
        <taxon>Eukaryota</taxon>
        <taxon>Fungi</taxon>
        <taxon>Dikarya</taxon>
        <taxon>Basidiomycota</taxon>
        <taxon>Ustilaginomycotina</taxon>
        <taxon>Exobasidiomycetes</taxon>
        <taxon>Georgefischeriales</taxon>
        <taxon>Tilletiariaceae</taxon>
        <taxon>Tilletiaria</taxon>
    </lineage>
</organism>
<reference evidence="15 16" key="1">
    <citation type="submission" date="2014-05" db="EMBL/GenBank/DDBJ databases">
        <title>Draft genome sequence of a rare smut relative, Tilletiaria anomala UBC 951.</title>
        <authorList>
            <consortium name="DOE Joint Genome Institute"/>
            <person name="Toome M."/>
            <person name="Kuo A."/>
            <person name="Henrissat B."/>
            <person name="Lipzen A."/>
            <person name="Tritt A."/>
            <person name="Yoshinaga Y."/>
            <person name="Zane M."/>
            <person name="Barry K."/>
            <person name="Grigoriev I.V."/>
            <person name="Spatafora J.W."/>
            <person name="Aimea M.C."/>
        </authorList>
    </citation>
    <scope>NUCLEOTIDE SEQUENCE [LARGE SCALE GENOMIC DNA]</scope>
    <source>
        <strain evidence="15 16">UBC 951</strain>
    </source>
</reference>
<dbReference type="InterPro" id="IPR037767">
    <property type="entry name" value="C2A_Mug190-like"/>
</dbReference>
<dbReference type="Gene3D" id="2.60.40.150">
    <property type="entry name" value="C2 domain"/>
    <property type="match status" value="2"/>
</dbReference>
<keyword evidence="4 12" id="KW-0812">Transmembrane</keyword>
<dbReference type="PANTHER" id="PTHR47348:SF3">
    <property type="entry name" value="MEIOTICALLY UP-REGULATED GENE 190 PROTEIN"/>
    <property type="match status" value="1"/>
</dbReference>
<dbReference type="STRING" id="1037660.A0A066VI80"/>
<comment type="subcellular location">
    <subcellularLocation>
        <location evidence="1">Endoplasmic reticulum membrane</location>
    </subcellularLocation>
</comment>
<dbReference type="SUPFAM" id="SSF49562">
    <property type="entry name" value="C2 domain (Calcium/lipid-binding domain, CaLB)"/>
    <property type="match status" value="2"/>
</dbReference>
<dbReference type="EMBL" id="JMSN01000096">
    <property type="protein sequence ID" value="KDN40023.1"/>
    <property type="molecule type" value="Genomic_DNA"/>
</dbReference>
<evidence type="ECO:0000256" key="6">
    <source>
        <dbReference type="ARBA" id="ARBA00022824"/>
    </source>
</evidence>
<accession>A0A066VI80</accession>
<keyword evidence="3" id="KW-0597">Phosphoprotein</keyword>
<feature type="transmembrane region" description="Helical" evidence="12">
    <location>
        <begin position="238"/>
        <end position="264"/>
    </location>
</feature>
<dbReference type="OMA" id="WDSDRNT"/>
<evidence type="ECO:0000259" key="14">
    <source>
        <dbReference type="PROSITE" id="PS51847"/>
    </source>
</evidence>
<dbReference type="Pfam" id="PF25331">
    <property type="entry name" value="C2_Mug190_3rd"/>
    <property type="match status" value="1"/>
</dbReference>
<dbReference type="HOGENOM" id="CLU_002125_3_0_1"/>
<evidence type="ECO:0000256" key="1">
    <source>
        <dbReference type="ARBA" id="ARBA00004586"/>
    </source>
</evidence>
<dbReference type="AlphaFoldDB" id="A0A066VI80"/>
<evidence type="ECO:0000313" key="15">
    <source>
        <dbReference type="EMBL" id="KDN40023.1"/>
    </source>
</evidence>
<dbReference type="InterPro" id="IPR000008">
    <property type="entry name" value="C2_dom"/>
</dbReference>
<dbReference type="Proteomes" id="UP000027361">
    <property type="component" value="Unassembled WGS sequence"/>
</dbReference>
<dbReference type="PROSITE" id="PS51847">
    <property type="entry name" value="SMP"/>
    <property type="match status" value="1"/>
</dbReference>
<dbReference type="InterPro" id="IPR037765">
    <property type="entry name" value="C2B_Tricalbin"/>
</dbReference>
<keyword evidence="6" id="KW-0256">Endoplasmic reticulum</keyword>
<evidence type="ECO:0000256" key="4">
    <source>
        <dbReference type="ARBA" id="ARBA00022692"/>
    </source>
</evidence>
<keyword evidence="8" id="KW-0445">Lipid transport</keyword>
<dbReference type="RefSeq" id="XP_013241260.1">
    <property type="nucleotide sequence ID" value="XM_013385806.1"/>
</dbReference>
<dbReference type="GO" id="GO:0061817">
    <property type="term" value="P:endoplasmic reticulum-plasma membrane tethering"/>
    <property type="evidence" value="ECO:0007669"/>
    <property type="project" value="InterPro"/>
</dbReference>
<dbReference type="GO" id="GO:0005789">
    <property type="term" value="C:endoplasmic reticulum membrane"/>
    <property type="evidence" value="ECO:0007669"/>
    <property type="project" value="UniProtKB-SubCell"/>
</dbReference>
<keyword evidence="9" id="KW-0446">Lipid-binding</keyword>
<keyword evidence="10 12" id="KW-0472">Membrane</keyword>
<evidence type="ECO:0000256" key="12">
    <source>
        <dbReference type="SAM" id="Phobius"/>
    </source>
</evidence>
<dbReference type="InterPro" id="IPR031468">
    <property type="entry name" value="SMP_LBD"/>
</dbReference>
<dbReference type="Pfam" id="PF25669">
    <property type="entry name" value="SMP_MUG190-like"/>
    <property type="match status" value="1"/>
</dbReference>
<dbReference type="InterPro" id="IPR057349">
    <property type="entry name" value="C2_Mug190_3rd"/>
</dbReference>
<dbReference type="GO" id="GO:0008289">
    <property type="term" value="F:lipid binding"/>
    <property type="evidence" value="ECO:0007669"/>
    <property type="project" value="UniProtKB-KW"/>
</dbReference>
<comment type="caution">
    <text evidence="15">The sequence shown here is derived from an EMBL/GenBank/DDBJ whole genome shotgun (WGS) entry which is preliminary data.</text>
</comment>
<dbReference type="CDD" id="cd21676">
    <property type="entry name" value="SMP_Mug190"/>
    <property type="match status" value="1"/>
</dbReference>
<evidence type="ECO:0000256" key="3">
    <source>
        <dbReference type="ARBA" id="ARBA00022553"/>
    </source>
</evidence>
<evidence type="ECO:0000256" key="9">
    <source>
        <dbReference type="ARBA" id="ARBA00023121"/>
    </source>
</evidence>
<feature type="domain" description="C2" evidence="13">
    <location>
        <begin position="559"/>
        <end position="683"/>
    </location>
</feature>
<keyword evidence="7 12" id="KW-1133">Transmembrane helix</keyword>
<sequence>MATYGYGSGYSDRHHVPTVQEYRDVEVARERAATKTNSFANLPKTAADEQAVPASHHSQHGQPAPPLTTHSDVTKGDDGLRQRHSRAKGDEEGDNKTDDDDSATMTDLDNLDKIPREDEPNGADGGQKEKDRLKAAAGPKDKPAHFKAKGTRKVRDPTTGGEVIIRDAGKHTKIDPKKLDSHYPGGFSTNFVDPQSDWQSSKFTAPNPTQPSNVLLYPFPPAVESTGLKQLRRTFDSLALALATSLLFTWLLVAFGAGWVHFFLRTAVLTTICVGGCSALGVAGRRVEKDIEDVRMHMHRARGEAFSPPMPESVEWLNAAIATFWKQIDPATFVPIADQVEDVMQQSLPGFIDAVKVDDLGIGTNAFRFIAIRGLSDLMTDKEYPREEWITQSKRGQEDGICSSGSNGHTEEQDTTPGDLVDVDKDGVADADESGDFLNYEISFSYSARPGASRSDNIHLMIEFYLGAYDLFQIPFPVWVQIEHISGTVRLRCQVISEAPYIRNLTFSLMGVPRVEVSVVPMLKALPNVLDLPLISGFVQSSIAAAANEYVAPKSMTLNMAQMLAGGGVKKDTDAIGVIAVQISHAENLSAQDANGKSDPYIIASLAKFGRPLYSSRIIFEDLNPVWNETCFVLITKDDIKADEKLSLQLWDSDKRTADDIIGRVSKDVAELVKNPNKFQECKDKLMGFEDADSMQGCLHYKVGFFEKASFNKALMESGKKEDMEKVKAGAADSQVDIDALHCPPDPQWPCGILSVLVEHIDGLENRDVEKGYMGKAREGTAGQDIDNEEGQKKLPCSYCEIILNDDIVYKTRVKQYTNAPFFNAGREIFVRDWTETRVAICVRDARLREHDPIMGIVAIPLKELFKDSSQLSRSFSLSDGVAFGKIHLSFVFRSVQMKLPRALLGSDTATVELLSPITIKPASPEWESKLAGKKIVVSTGDTTQKIDTKNQDVDAVIRLPVYDRFSSSLAFDIGPSASFGPLGGKPDAIAAQWLCDIVDNEQTDLEIPILVGPNLGTLKRNYISEETHKNHKYEIVGKLCVRIMVDPGLDLDHEKLAVGQTDRHEFEVFNRLEGMPKRAEINSHANHDGVIDRNEKKEVNKAKSEALHARHRGSYGYQVVRTSVWAKDGLKTRARNLSLKLKGKKDRDQTVASET</sequence>
<feature type="region of interest" description="Disordered" evidence="11">
    <location>
        <begin position="1"/>
        <end position="157"/>
    </location>
</feature>
<feature type="domain" description="C2" evidence="13">
    <location>
        <begin position="735"/>
        <end position="876"/>
    </location>
</feature>
<dbReference type="InParanoid" id="A0A066VI80"/>
<proteinExistence type="predicted"/>
<name>A0A066VI80_TILAU</name>
<protein>
    <recommendedName>
        <fullName evidence="17">C2 domain-containing protein</fullName>
    </recommendedName>
</protein>
<feature type="compositionally biased region" description="Basic and acidic residues" evidence="11">
    <location>
        <begin position="11"/>
        <end position="33"/>
    </location>
</feature>
<dbReference type="OrthoDB" id="419768at2759"/>
<feature type="region of interest" description="Disordered" evidence="11">
    <location>
        <begin position="389"/>
        <end position="421"/>
    </location>
</feature>
<dbReference type="CDD" id="cd04041">
    <property type="entry name" value="C2A_fungal"/>
    <property type="match status" value="1"/>
</dbReference>
<dbReference type="InterPro" id="IPR035892">
    <property type="entry name" value="C2_domain_sf"/>
</dbReference>
<dbReference type="GO" id="GO:0006869">
    <property type="term" value="P:lipid transport"/>
    <property type="evidence" value="ECO:0007669"/>
    <property type="project" value="UniProtKB-KW"/>
</dbReference>
<keyword evidence="2" id="KW-0813">Transport</keyword>
<evidence type="ECO:0000313" key="16">
    <source>
        <dbReference type="Proteomes" id="UP000027361"/>
    </source>
</evidence>
<evidence type="ECO:0000256" key="8">
    <source>
        <dbReference type="ARBA" id="ARBA00023055"/>
    </source>
</evidence>
<evidence type="ECO:0000256" key="10">
    <source>
        <dbReference type="ARBA" id="ARBA00023136"/>
    </source>
</evidence>
<evidence type="ECO:0000256" key="2">
    <source>
        <dbReference type="ARBA" id="ARBA00022448"/>
    </source>
</evidence>
<evidence type="ECO:0000256" key="7">
    <source>
        <dbReference type="ARBA" id="ARBA00022989"/>
    </source>
</evidence>
<feature type="compositionally biased region" description="Basic and acidic residues" evidence="11">
    <location>
        <begin position="126"/>
        <end position="144"/>
    </location>
</feature>
<dbReference type="PROSITE" id="PS50004">
    <property type="entry name" value="C2"/>
    <property type="match status" value="2"/>
</dbReference>
<dbReference type="CDD" id="cd04052">
    <property type="entry name" value="C2B_Tricalbin-like"/>
    <property type="match status" value="1"/>
</dbReference>
<gene>
    <name evidence="15" type="ORF">K437DRAFT_192864</name>
</gene>
<dbReference type="PANTHER" id="PTHR47348">
    <property type="entry name" value="MEIOTICALLY UP-REGULATED GENE 190 PROTEIN"/>
    <property type="match status" value="1"/>
</dbReference>